<gene>
    <name evidence="5" type="ORF">ElyMa_005376400</name>
</gene>
<feature type="repeat" description="WD" evidence="4">
    <location>
        <begin position="130"/>
        <end position="165"/>
    </location>
</feature>
<keyword evidence="3" id="KW-0677">Repeat</keyword>
<sequence>MLSCPTFVRKCQYGNLAKDRWKDAIFSTLYKSFGVSSVSTTTPLNGQDWGAVFGCGFSPDGNLLVAACENKCMLVYDPHNARLIKRRFNTHTGCVNCVRFLDNRSFVTCSDDTTVRLWDARNLTNELKVLRGHTSWVKNIEYCSTAGKLITSGFDGNIFSWDINK</sequence>
<dbReference type="PROSITE" id="PS00678">
    <property type="entry name" value="WD_REPEATS_1"/>
    <property type="match status" value="1"/>
</dbReference>
<name>A0AAV4EDB2_9GAST</name>
<evidence type="ECO:0000313" key="5">
    <source>
        <dbReference type="EMBL" id="GFR59063.1"/>
    </source>
</evidence>
<dbReference type="GO" id="GO:0080008">
    <property type="term" value="C:Cul4-RING E3 ubiquitin ligase complex"/>
    <property type="evidence" value="ECO:0007669"/>
    <property type="project" value="TreeGrafter"/>
</dbReference>
<evidence type="ECO:0000256" key="2">
    <source>
        <dbReference type="ARBA" id="ARBA00022574"/>
    </source>
</evidence>
<evidence type="ECO:0000256" key="3">
    <source>
        <dbReference type="ARBA" id="ARBA00022737"/>
    </source>
</evidence>
<dbReference type="SMART" id="SM00320">
    <property type="entry name" value="WD40"/>
    <property type="match status" value="3"/>
</dbReference>
<organism evidence="5 6">
    <name type="scientific">Elysia marginata</name>
    <dbReference type="NCBI Taxonomy" id="1093978"/>
    <lineage>
        <taxon>Eukaryota</taxon>
        <taxon>Metazoa</taxon>
        <taxon>Spiralia</taxon>
        <taxon>Lophotrochozoa</taxon>
        <taxon>Mollusca</taxon>
        <taxon>Gastropoda</taxon>
        <taxon>Heterobranchia</taxon>
        <taxon>Euthyneura</taxon>
        <taxon>Panpulmonata</taxon>
        <taxon>Sacoglossa</taxon>
        <taxon>Placobranchoidea</taxon>
        <taxon>Plakobranchidae</taxon>
        <taxon>Elysia</taxon>
    </lineage>
</organism>
<dbReference type="SUPFAM" id="SSF50978">
    <property type="entry name" value="WD40 repeat-like"/>
    <property type="match status" value="1"/>
</dbReference>
<dbReference type="InterPro" id="IPR036322">
    <property type="entry name" value="WD40_repeat_dom_sf"/>
</dbReference>
<feature type="repeat" description="WD" evidence="4">
    <location>
        <begin position="88"/>
        <end position="122"/>
    </location>
</feature>
<dbReference type="PROSITE" id="PS50294">
    <property type="entry name" value="WD_REPEATS_REGION"/>
    <property type="match status" value="2"/>
</dbReference>
<evidence type="ECO:0000313" key="6">
    <source>
        <dbReference type="Proteomes" id="UP000762676"/>
    </source>
</evidence>
<dbReference type="InterPro" id="IPR019775">
    <property type="entry name" value="WD40_repeat_CS"/>
</dbReference>
<dbReference type="AlphaFoldDB" id="A0AAV4EDB2"/>
<dbReference type="InterPro" id="IPR001680">
    <property type="entry name" value="WD40_rpt"/>
</dbReference>
<dbReference type="PANTHER" id="PTHR14588:SF2">
    <property type="entry name" value="DDB1- AND CUL4-ASSOCIATED FACTOR 10"/>
    <property type="match status" value="1"/>
</dbReference>
<dbReference type="Pfam" id="PF00400">
    <property type="entry name" value="WD40"/>
    <property type="match status" value="3"/>
</dbReference>
<dbReference type="InterPro" id="IPR015943">
    <property type="entry name" value="WD40/YVTN_repeat-like_dom_sf"/>
</dbReference>
<dbReference type="EMBL" id="BMAT01010700">
    <property type="protein sequence ID" value="GFR59063.1"/>
    <property type="molecule type" value="Genomic_DNA"/>
</dbReference>
<proteinExistence type="inferred from homology"/>
<protein>
    <submittedName>
        <fullName evidence="5">DDB1-and CUL4-associated factor 10</fullName>
    </submittedName>
</protein>
<comment type="caution">
    <text evidence="5">The sequence shown here is derived from an EMBL/GenBank/DDBJ whole genome shotgun (WGS) entry which is preliminary data.</text>
</comment>
<dbReference type="Proteomes" id="UP000762676">
    <property type="component" value="Unassembled WGS sequence"/>
</dbReference>
<accession>A0AAV4EDB2</accession>
<evidence type="ECO:0000256" key="4">
    <source>
        <dbReference type="PROSITE-ProRule" id="PRU00221"/>
    </source>
</evidence>
<keyword evidence="2 4" id="KW-0853">WD repeat</keyword>
<reference evidence="5 6" key="1">
    <citation type="journal article" date="2021" name="Elife">
        <title>Chloroplast acquisition without the gene transfer in kleptoplastic sea slugs, Plakobranchus ocellatus.</title>
        <authorList>
            <person name="Maeda T."/>
            <person name="Takahashi S."/>
            <person name="Yoshida T."/>
            <person name="Shimamura S."/>
            <person name="Takaki Y."/>
            <person name="Nagai Y."/>
            <person name="Toyoda A."/>
            <person name="Suzuki Y."/>
            <person name="Arimoto A."/>
            <person name="Ishii H."/>
            <person name="Satoh N."/>
            <person name="Nishiyama T."/>
            <person name="Hasebe M."/>
            <person name="Maruyama T."/>
            <person name="Minagawa J."/>
            <person name="Obokata J."/>
            <person name="Shigenobu S."/>
        </authorList>
    </citation>
    <scope>NUCLEOTIDE SEQUENCE [LARGE SCALE GENOMIC DNA]</scope>
</reference>
<dbReference type="InterPro" id="IPR039085">
    <property type="entry name" value="DCA10"/>
</dbReference>
<dbReference type="PROSITE" id="PS50082">
    <property type="entry name" value="WD_REPEATS_2"/>
    <property type="match status" value="2"/>
</dbReference>
<keyword evidence="6" id="KW-1185">Reference proteome</keyword>
<dbReference type="Gene3D" id="2.130.10.10">
    <property type="entry name" value="YVTN repeat-like/Quinoprotein amine dehydrogenase"/>
    <property type="match status" value="1"/>
</dbReference>
<dbReference type="PANTHER" id="PTHR14588">
    <property type="entry name" value="DDB1- AND CUL4-ASSOCIATED FACTOR 10"/>
    <property type="match status" value="1"/>
</dbReference>
<comment type="similarity">
    <text evidence="1">Belongs to the WD repeat DCAF10 family.</text>
</comment>
<evidence type="ECO:0000256" key="1">
    <source>
        <dbReference type="ARBA" id="ARBA00005903"/>
    </source>
</evidence>